<evidence type="ECO:0000313" key="1">
    <source>
        <dbReference type="EMBL" id="CAA9261026.1"/>
    </source>
</evidence>
<dbReference type="EC" id="6.2.1.19" evidence="1"/>
<gene>
    <name evidence="1" type="ORF">AVDCRST_MAG63-2428</name>
</gene>
<keyword evidence="1" id="KW-0436">Ligase</keyword>
<accession>A0A6J4IX34</accession>
<dbReference type="AlphaFoldDB" id="A0A6J4IX34"/>
<name>A0A6J4IX34_9BACT</name>
<dbReference type="Gene3D" id="3.40.50.12780">
    <property type="entry name" value="N-terminal domain of ligase-like"/>
    <property type="match status" value="1"/>
</dbReference>
<proteinExistence type="predicted"/>
<reference evidence="1" key="1">
    <citation type="submission" date="2020-02" db="EMBL/GenBank/DDBJ databases">
        <authorList>
            <person name="Meier V. D."/>
        </authorList>
    </citation>
    <scope>NUCLEOTIDE SEQUENCE</scope>
    <source>
        <strain evidence="1">AVDCRST_MAG63</strain>
    </source>
</reference>
<dbReference type="InterPro" id="IPR042099">
    <property type="entry name" value="ANL_N_sf"/>
</dbReference>
<sequence>MTATAEPLVGGIAAFLARADDGPAHFDRLARQVFSYQYARNAPYRAFCLGRGATPDGIESWRDIPAAPAAAFKRFALSCAPESACRPERGGRVFHSSGTTGQETSRHFLNAPALDLYRASLRSGYRRFVLPDGQELPVLALMPPPEEAPHSSLSFMLGELVADYGGRFFWREGWQGDLVHTLRSLRAPAVVFGTAFAWVHFLDGLDGNITLPPGSRIVETGGFKGRSREVSRDDLYTLFTRRLGVSATHCVSEYGMSEMASQFYDTTLRDHLLGNGRIPRKVGPPWLRTRLFDPVSGRDAAPGQPGLLVHYDLANLNSVLALQTEDYGHACDDGEGFVLLGRAPGAVLRGCSLTAEEMEQGRQTVE</sequence>
<dbReference type="GO" id="GO:0047474">
    <property type="term" value="F:long-chain fatty acid--protein ligase activity"/>
    <property type="evidence" value="ECO:0007669"/>
    <property type="project" value="UniProtKB-EC"/>
</dbReference>
<dbReference type="SUPFAM" id="SSF56801">
    <property type="entry name" value="Acetyl-CoA synthetase-like"/>
    <property type="match status" value="1"/>
</dbReference>
<organism evidence="1">
    <name type="scientific">uncultured Armatimonadetes bacterium</name>
    <dbReference type="NCBI Taxonomy" id="157466"/>
    <lineage>
        <taxon>Bacteria</taxon>
        <taxon>Bacillati</taxon>
        <taxon>Armatimonadota</taxon>
        <taxon>environmental samples</taxon>
    </lineage>
</organism>
<dbReference type="EMBL" id="CADCTO010000316">
    <property type="protein sequence ID" value="CAA9261026.1"/>
    <property type="molecule type" value="Genomic_DNA"/>
</dbReference>
<protein>
    <submittedName>
        <fullName evidence="1">Long-chain-fatty-acid--luciferin-component ligase</fullName>
        <ecNumber evidence="1">6.2.1.19</ecNumber>
    </submittedName>
</protein>